<dbReference type="EMBL" id="SMFK01000011">
    <property type="protein sequence ID" value="TDD95234.1"/>
    <property type="molecule type" value="Genomic_DNA"/>
</dbReference>
<comment type="caution">
    <text evidence="5">The sequence shown here is derived from an EMBL/GenBank/DDBJ whole genome shotgun (WGS) entry which is preliminary data.</text>
</comment>
<dbReference type="GO" id="GO:0042626">
    <property type="term" value="F:ATPase-coupled transmembrane transporter activity"/>
    <property type="evidence" value="ECO:0007669"/>
    <property type="project" value="TreeGrafter"/>
</dbReference>
<dbReference type="GO" id="GO:0043190">
    <property type="term" value="C:ATP-binding cassette (ABC) transporter complex"/>
    <property type="evidence" value="ECO:0007669"/>
    <property type="project" value="TreeGrafter"/>
</dbReference>
<dbReference type="Proteomes" id="UP000295479">
    <property type="component" value="Unassembled WGS sequence"/>
</dbReference>
<evidence type="ECO:0000256" key="2">
    <source>
        <dbReference type="ARBA" id="ARBA00022741"/>
    </source>
</evidence>
<dbReference type="PANTHER" id="PTHR43553:SF3">
    <property type="entry name" value="ABC TRANSPORTER ATP-BINDING PROTEIN MODF"/>
    <property type="match status" value="1"/>
</dbReference>
<sequence length="415" mass="47093">MNNTTHWNIIISDFVNKNQFIDTVLTGEMTDELSEYNTIKGLLFSDITIQQFIEKEDQYDICEAASPELNRKLRTFSAGEQKKEFLNYCLKQKPDFLILDNPFDHLDHASRISLAVALEKLSHSIGLIQLVNRTEDCLDFIPNKVKILDDSFTLNPIEADSKKLTKTIENQIPKALHSYNFPNEELVKMNGVFVSYNERPIVESINWIIKQGEFWQLIGPNGSGKSTLLSMITGENPKGYGQELYLFGRKKGSGESVWDIKKNIGVFSTSMTQLFKRNQTLEEMILSGFFDSIGLYTLPTQLHRQIVAQWLKALNLSALKNKSFNQLSLGLQRVTLIVRAVLKHPPLIILDEPLEGLDDSNSALVIDLINLLIQETKMTVIYVSHRIEPALKPTSIYELIPSETGSTGKIKEIKN</sequence>
<keyword evidence="1" id="KW-0813">Transport</keyword>
<keyword evidence="2" id="KW-0547">Nucleotide-binding</keyword>
<gene>
    <name evidence="5" type="ORF">E0F76_14415</name>
</gene>
<accession>A0A4R5CDI5</accession>
<dbReference type="PROSITE" id="PS50893">
    <property type="entry name" value="ABC_TRANSPORTER_2"/>
    <property type="match status" value="1"/>
</dbReference>
<keyword evidence="6" id="KW-1185">Reference proteome</keyword>
<proteinExistence type="predicted"/>
<evidence type="ECO:0000259" key="4">
    <source>
        <dbReference type="PROSITE" id="PS50893"/>
    </source>
</evidence>
<dbReference type="Pfam" id="PF00005">
    <property type="entry name" value="ABC_tran"/>
    <property type="match status" value="1"/>
</dbReference>
<dbReference type="InterPro" id="IPR003439">
    <property type="entry name" value="ABC_transporter-like_ATP-bd"/>
</dbReference>
<organism evidence="5 6">
    <name type="scientific">Flavobacterium cellulosilyticum</name>
    <dbReference type="NCBI Taxonomy" id="2541731"/>
    <lineage>
        <taxon>Bacteria</taxon>
        <taxon>Pseudomonadati</taxon>
        <taxon>Bacteroidota</taxon>
        <taxon>Flavobacteriia</taxon>
        <taxon>Flavobacteriales</taxon>
        <taxon>Flavobacteriaceae</taxon>
        <taxon>Flavobacterium</taxon>
    </lineage>
</organism>
<dbReference type="SMART" id="SM00382">
    <property type="entry name" value="AAA"/>
    <property type="match status" value="1"/>
</dbReference>
<dbReference type="PANTHER" id="PTHR43553">
    <property type="entry name" value="HEAVY METAL TRANSPORTER"/>
    <property type="match status" value="1"/>
</dbReference>
<dbReference type="GO" id="GO:0016887">
    <property type="term" value="F:ATP hydrolysis activity"/>
    <property type="evidence" value="ECO:0007669"/>
    <property type="project" value="InterPro"/>
</dbReference>
<dbReference type="InterPro" id="IPR050095">
    <property type="entry name" value="ECF_ABC_transporter_ATP-bd"/>
</dbReference>
<dbReference type="InterPro" id="IPR027417">
    <property type="entry name" value="P-loop_NTPase"/>
</dbReference>
<evidence type="ECO:0000256" key="1">
    <source>
        <dbReference type="ARBA" id="ARBA00022448"/>
    </source>
</evidence>
<dbReference type="InterPro" id="IPR003593">
    <property type="entry name" value="AAA+_ATPase"/>
</dbReference>
<evidence type="ECO:0000256" key="3">
    <source>
        <dbReference type="ARBA" id="ARBA00022840"/>
    </source>
</evidence>
<dbReference type="SUPFAM" id="SSF52540">
    <property type="entry name" value="P-loop containing nucleoside triphosphate hydrolases"/>
    <property type="match status" value="2"/>
</dbReference>
<dbReference type="GO" id="GO:0005524">
    <property type="term" value="F:ATP binding"/>
    <property type="evidence" value="ECO:0007669"/>
    <property type="project" value="UniProtKB-KW"/>
</dbReference>
<dbReference type="Gene3D" id="3.40.50.300">
    <property type="entry name" value="P-loop containing nucleotide triphosphate hydrolases"/>
    <property type="match status" value="2"/>
</dbReference>
<keyword evidence="3 5" id="KW-0067">ATP-binding</keyword>
<dbReference type="RefSeq" id="WP_132007544.1">
    <property type="nucleotide sequence ID" value="NZ_SMFK01000011.1"/>
</dbReference>
<name>A0A4R5CDI5_9FLAO</name>
<evidence type="ECO:0000313" key="5">
    <source>
        <dbReference type="EMBL" id="TDD95234.1"/>
    </source>
</evidence>
<evidence type="ECO:0000313" key="6">
    <source>
        <dbReference type="Proteomes" id="UP000295479"/>
    </source>
</evidence>
<protein>
    <submittedName>
        <fullName evidence="5">ATP-binding cassette domain-containing protein</fullName>
    </submittedName>
</protein>
<dbReference type="AlphaFoldDB" id="A0A4R5CDI5"/>
<reference evidence="5 6" key="1">
    <citation type="submission" date="2019-03" db="EMBL/GenBank/DDBJ databases">
        <title>Flavobacterium AR-3-4 sp. nov. isolated from arctic soil.</title>
        <authorList>
            <person name="Chaudhary D.K."/>
        </authorList>
    </citation>
    <scope>NUCLEOTIDE SEQUENCE [LARGE SCALE GENOMIC DNA]</scope>
    <source>
        <strain evidence="5 6">AR-3-4</strain>
    </source>
</reference>
<feature type="domain" description="ABC transporter" evidence="4">
    <location>
        <begin position="187"/>
        <end position="413"/>
    </location>
</feature>
<dbReference type="OrthoDB" id="9789994at2"/>